<gene>
    <name evidence="4" type="ORF">BCR33DRAFT_851765</name>
</gene>
<feature type="region of interest" description="Disordered" evidence="1">
    <location>
        <begin position="393"/>
        <end position="451"/>
    </location>
</feature>
<proteinExistence type="predicted"/>
<dbReference type="Pfam" id="PF02198">
    <property type="entry name" value="SAM_PNT"/>
    <property type="match status" value="1"/>
</dbReference>
<dbReference type="OrthoDB" id="2158305at2759"/>
<protein>
    <recommendedName>
        <fullName evidence="3">SAM domain-containing protein</fullName>
    </recommendedName>
</protein>
<evidence type="ECO:0000313" key="4">
    <source>
        <dbReference type="EMBL" id="ORY42243.1"/>
    </source>
</evidence>
<accession>A0A1Y2C5C9</accession>
<dbReference type="InterPro" id="IPR003118">
    <property type="entry name" value="Pointed_dom"/>
</dbReference>
<sequence>MASNLTATILYAGPGCPANYAIRIDYAQPTSTGCGPATISTSCANNAATGLSQRSACVDSNNLATFGNGFFPADSSGTTGATQIQSLITANSDCSGPVIGGSQVRLASCFPTTPDATSSAMFNIDVQTGSLYLSTFSDDCTTLTNSTLYSSSSTPSCITSKNTKVTTLNPSDYVAVTTYSSNTCTTPAKIEYAKLSIPCTENPVCHPNGYSEFITTTCSKTNQIDALAKTTFGTTTPYFKLYSSVNVDATCEYPVPPVYQAIGVCYPSQPFTPKTGGAPVSQSVSSSLSANGTAISVVYYVGTGCQGGVYRTEVYPVDGTCTSNGRVVYSPQAVVTGTTGNANGGGNNGSGEGGSSGAPVGVIAGGVVGGLVVLGLIGFVVYYSRNKKNSVDSEKLISTGPPAAPPGVPGSSRSANQGVIGSNNAVYGGSTEFSSQTAPTSQQTGYPSSVSGSSVNPGGLYLSQTAALAASQVDTTTIGASSHGMSNIKVIDGSTLGSTDNSGTEKPKDAINIFGELNAAALGGVTTVRMSKADEAKLDKLSKGGREYETQYGQLILPTLPSQWTIQDVHAWVQENEGSPEMLTFVKEQEIDGRALLLLTQEQLGFLKVGARVKFWEKLNELRQINASASDELNPPPQYAE</sequence>
<keyword evidence="2" id="KW-1133">Transmembrane helix</keyword>
<dbReference type="SMART" id="SM00251">
    <property type="entry name" value="SAM_PNT"/>
    <property type="match status" value="1"/>
</dbReference>
<dbReference type="InterPro" id="IPR001660">
    <property type="entry name" value="SAM"/>
</dbReference>
<dbReference type="SUPFAM" id="SSF47769">
    <property type="entry name" value="SAM/Pointed domain"/>
    <property type="match status" value="1"/>
</dbReference>
<comment type="caution">
    <text evidence="4">The sequence shown here is derived from an EMBL/GenBank/DDBJ whole genome shotgun (WGS) entry which is preliminary data.</text>
</comment>
<dbReference type="AlphaFoldDB" id="A0A1Y2C5C9"/>
<feature type="transmembrane region" description="Helical" evidence="2">
    <location>
        <begin position="360"/>
        <end position="383"/>
    </location>
</feature>
<keyword evidence="2" id="KW-0472">Membrane</keyword>
<evidence type="ECO:0000256" key="2">
    <source>
        <dbReference type="SAM" id="Phobius"/>
    </source>
</evidence>
<dbReference type="SMART" id="SM00454">
    <property type="entry name" value="SAM"/>
    <property type="match status" value="1"/>
</dbReference>
<dbReference type="Gene3D" id="1.10.150.50">
    <property type="entry name" value="Transcription Factor, Ets-1"/>
    <property type="match status" value="1"/>
</dbReference>
<keyword evidence="5" id="KW-1185">Reference proteome</keyword>
<dbReference type="Proteomes" id="UP000193642">
    <property type="component" value="Unassembled WGS sequence"/>
</dbReference>
<evidence type="ECO:0000259" key="3">
    <source>
        <dbReference type="PROSITE" id="PS50105"/>
    </source>
</evidence>
<keyword evidence="2" id="KW-0812">Transmembrane</keyword>
<reference evidence="4 5" key="1">
    <citation type="submission" date="2016-07" db="EMBL/GenBank/DDBJ databases">
        <title>Pervasive Adenine N6-methylation of Active Genes in Fungi.</title>
        <authorList>
            <consortium name="DOE Joint Genome Institute"/>
            <person name="Mondo S.J."/>
            <person name="Dannebaum R.O."/>
            <person name="Kuo R.C."/>
            <person name="Labutti K."/>
            <person name="Haridas S."/>
            <person name="Kuo A."/>
            <person name="Salamov A."/>
            <person name="Ahrendt S.R."/>
            <person name="Lipzen A."/>
            <person name="Sullivan W."/>
            <person name="Andreopoulos W.B."/>
            <person name="Clum A."/>
            <person name="Lindquist E."/>
            <person name="Daum C."/>
            <person name="Ramamoorthy G.K."/>
            <person name="Gryganskyi A."/>
            <person name="Culley D."/>
            <person name="Magnuson J.K."/>
            <person name="James T.Y."/>
            <person name="O'Malley M.A."/>
            <person name="Stajich J.E."/>
            <person name="Spatafora J.W."/>
            <person name="Visel A."/>
            <person name="Grigoriev I.V."/>
        </authorList>
    </citation>
    <scope>NUCLEOTIDE SEQUENCE [LARGE SCALE GENOMIC DNA]</scope>
    <source>
        <strain evidence="4 5">JEL800</strain>
    </source>
</reference>
<name>A0A1Y2C5C9_9FUNG</name>
<feature type="domain" description="SAM" evidence="3">
    <location>
        <begin position="564"/>
        <end position="610"/>
    </location>
</feature>
<dbReference type="GO" id="GO:0043565">
    <property type="term" value="F:sequence-specific DNA binding"/>
    <property type="evidence" value="ECO:0007669"/>
    <property type="project" value="InterPro"/>
</dbReference>
<dbReference type="InterPro" id="IPR013761">
    <property type="entry name" value="SAM/pointed_sf"/>
</dbReference>
<evidence type="ECO:0000256" key="1">
    <source>
        <dbReference type="SAM" id="MobiDB-lite"/>
    </source>
</evidence>
<feature type="compositionally biased region" description="Polar residues" evidence="1">
    <location>
        <begin position="416"/>
        <end position="444"/>
    </location>
</feature>
<organism evidence="4 5">
    <name type="scientific">Rhizoclosmatium globosum</name>
    <dbReference type="NCBI Taxonomy" id="329046"/>
    <lineage>
        <taxon>Eukaryota</taxon>
        <taxon>Fungi</taxon>
        <taxon>Fungi incertae sedis</taxon>
        <taxon>Chytridiomycota</taxon>
        <taxon>Chytridiomycota incertae sedis</taxon>
        <taxon>Chytridiomycetes</taxon>
        <taxon>Chytridiales</taxon>
        <taxon>Chytriomycetaceae</taxon>
        <taxon>Rhizoclosmatium</taxon>
    </lineage>
</organism>
<dbReference type="EMBL" id="MCGO01000029">
    <property type="protein sequence ID" value="ORY42243.1"/>
    <property type="molecule type" value="Genomic_DNA"/>
</dbReference>
<dbReference type="PROSITE" id="PS50105">
    <property type="entry name" value="SAM_DOMAIN"/>
    <property type="match status" value="1"/>
</dbReference>
<evidence type="ECO:0000313" key="5">
    <source>
        <dbReference type="Proteomes" id="UP000193642"/>
    </source>
</evidence>